<evidence type="ECO:0000313" key="1">
    <source>
        <dbReference type="EMBL" id="KAK0053479.1"/>
    </source>
</evidence>
<gene>
    <name evidence="1" type="ORF">Bpfe_017177</name>
</gene>
<proteinExistence type="predicted"/>
<dbReference type="EMBL" id="JASAOG010000086">
    <property type="protein sequence ID" value="KAK0053479.1"/>
    <property type="molecule type" value="Genomic_DNA"/>
</dbReference>
<name>A0AAD8F837_BIOPF</name>
<sequence>MSTVDLYKIVNSYLDLPRPESRTLTRFGKPQILLNKLKCHAIRNTEKWSSAIEPVTISTEPCDVYRNGGERAIDENKSSVIGECFKITKGLAKGYEKSVKIQGPRETGYEKVKIRPGQQETDSTEKFDIRLNASHRTRGRSEAEVSEEKTCYIGNFKVDVKLYGMVRFLSGAGKCIDEMPFQQIVADLKRTRNPGVSMLHVDEKDGLPYCVTWTIEGEAQIYWDYTLTVDWV</sequence>
<comment type="caution">
    <text evidence="1">The sequence shown here is derived from an EMBL/GenBank/DDBJ whole genome shotgun (WGS) entry which is preliminary data.</text>
</comment>
<accession>A0AAD8F837</accession>
<keyword evidence="2" id="KW-1185">Reference proteome</keyword>
<organism evidence="1 2">
    <name type="scientific">Biomphalaria pfeifferi</name>
    <name type="common">Bloodfluke planorb</name>
    <name type="synonym">Freshwater snail</name>
    <dbReference type="NCBI Taxonomy" id="112525"/>
    <lineage>
        <taxon>Eukaryota</taxon>
        <taxon>Metazoa</taxon>
        <taxon>Spiralia</taxon>
        <taxon>Lophotrochozoa</taxon>
        <taxon>Mollusca</taxon>
        <taxon>Gastropoda</taxon>
        <taxon>Heterobranchia</taxon>
        <taxon>Euthyneura</taxon>
        <taxon>Panpulmonata</taxon>
        <taxon>Hygrophila</taxon>
        <taxon>Lymnaeoidea</taxon>
        <taxon>Planorbidae</taxon>
        <taxon>Biomphalaria</taxon>
    </lineage>
</organism>
<dbReference type="Proteomes" id="UP001233172">
    <property type="component" value="Unassembled WGS sequence"/>
</dbReference>
<protein>
    <submittedName>
        <fullName evidence="1">Uncharacterized protein</fullName>
    </submittedName>
</protein>
<evidence type="ECO:0000313" key="2">
    <source>
        <dbReference type="Proteomes" id="UP001233172"/>
    </source>
</evidence>
<reference evidence="1" key="1">
    <citation type="journal article" date="2023" name="PLoS Negl. Trop. Dis.">
        <title>A genome sequence for Biomphalaria pfeifferi, the major vector snail for the human-infecting parasite Schistosoma mansoni.</title>
        <authorList>
            <person name="Bu L."/>
            <person name="Lu L."/>
            <person name="Laidemitt M.R."/>
            <person name="Zhang S.M."/>
            <person name="Mutuku M."/>
            <person name="Mkoji G."/>
            <person name="Steinauer M."/>
            <person name="Loker E.S."/>
        </authorList>
    </citation>
    <scope>NUCLEOTIDE SEQUENCE</scope>
    <source>
        <strain evidence="1">KasaAsao</strain>
    </source>
</reference>
<dbReference type="AlphaFoldDB" id="A0AAD8F837"/>
<reference evidence="1" key="2">
    <citation type="submission" date="2023-04" db="EMBL/GenBank/DDBJ databases">
        <authorList>
            <person name="Bu L."/>
            <person name="Lu L."/>
            <person name="Laidemitt M.R."/>
            <person name="Zhang S.M."/>
            <person name="Mutuku M."/>
            <person name="Mkoji G."/>
            <person name="Steinauer M."/>
            <person name="Loker E.S."/>
        </authorList>
    </citation>
    <scope>NUCLEOTIDE SEQUENCE</scope>
    <source>
        <strain evidence="1">KasaAsao</strain>
        <tissue evidence="1">Whole Snail</tissue>
    </source>
</reference>